<gene>
    <name evidence="1" type="ORF">SAMN05443245_0467</name>
</gene>
<dbReference type="RefSeq" id="WP_074762768.1">
    <property type="nucleotide sequence ID" value="NZ_FNKP01000001.1"/>
</dbReference>
<accession>A0A1H0Z5R6</accession>
<proteinExistence type="predicted"/>
<dbReference type="OrthoDB" id="8566307at2"/>
<organism evidence="1 2">
    <name type="scientific">Paraburkholderia fungorum</name>
    <dbReference type="NCBI Taxonomy" id="134537"/>
    <lineage>
        <taxon>Bacteria</taxon>
        <taxon>Pseudomonadati</taxon>
        <taxon>Pseudomonadota</taxon>
        <taxon>Betaproteobacteria</taxon>
        <taxon>Burkholderiales</taxon>
        <taxon>Burkholderiaceae</taxon>
        <taxon>Paraburkholderia</taxon>
    </lineage>
</organism>
<evidence type="ECO:0000313" key="1">
    <source>
        <dbReference type="EMBL" id="SDQ22775.1"/>
    </source>
</evidence>
<sequence>MRKLEGKTGGVLTYKNIEWVCDILEYEIPLLSFYKLGRKLLFCLWVEREKSNDRYLLFDVSAANLASYFSADLSLLEIIENSTRIIAFESNGKGRKNLRFVKFEKLFDDYRPAEDSYFDPAYATDDAVELAKEKQGDYYINIDGEWYLEDWSDVTHVYKQVYAFNHSIRNIDAPHVAKVQSGINSLPFRGGTALLM</sequence>
<protein>
    <submittedName>
        <fullName evidence="1">Uncharacterized protein</fullName>
    </submittedName>
</protein>
<dbReference type="EMBL" id="FNKP01000001">
    <property type="protein sequence ID" value="SDQ22775.1"/>
    <property type="molecule type" value="Genomic_DNA"/>
</dbReference>
<name>A0A1H0Z5R6_9BURK</name>
<keyword evidence="2" id="KW-1185">Reference proteome</keyword>
<dbReference type="AlphaFoldDB" id="A0A1H0Z5R6"/>
<reference evidence="2" key="1">
    <citation type="submission" date="2016-10" db="EMBL/GenBank/DDBJ databases">
        <authorList>
            <person name="Varghese N."/>
        </authorList>
    </citation>
    <scope>NUCLEOTIDE SEQUENCE [LARGE SCALE GENOMIC DNA]</scope>
    <source>
        <strain evidence="2">GAS106B</strain>
    </source>
</reference>
<dbReference type="Proteomes" id="UP000183487">
    <property type="component" value="Unassembled WGS sequence"/>
</dbReference>
<evidence type="ECO:0000313" key="2">
    <source>
        <dbReference type="Proteomes" id="UP000183487"/>
    </source>
</evidence>